<dbReference type="EMBL" id="QKUF01000009">
    <property type="protein sequence ID" value="PZW29168.1"/>
    <property type="molecule type" value="Genomic_DNA"/>
</dbReference>
<dbReference type="OrthoDB" id="9797795at2"/>
<keyword evidence="2 3" id="KW-0808">Transferase</keyword>
<dbReference type="Gene3D" id="3.40.50.2000">
    <property type="entry name" value="Glycogen Phosphorylase B"/>
    <property type="match status" value="2"/>
</dbReference>
<dbReference type="Proteomes" id="UP000248806">
    <property type="component" value="Unassembled WGS sequence"/>
</dbReference>
<dbReference type="InterPro" id="IPR002201">
    <property type="entry name" value="Glyco_trans_9"/>
</dbReference>
<dbReference type="PANTHER" id="PTHR30160:SF7">
    <property type="entry name" value="ADP-HEPTOSE--LPS HEPTOSYLTRANSFERASE 2"/>
    <property type="match status" value="1"/>
</dbReference>
<keyword evidence="4" id="KW-1185">Reference proteome</keyword>
<reference evidence="3 4" key="1">
    <citation type="submission" date="2018-06" db="EMBL/GenBank/DDBJ databases">
        <title>Genomic Encyclopedia of Archaeal and Bacterial Type Strains, Phase II (KMG-II): from individual species to whole genera.</title>
        <authorList>
            <person name="Goeker M."/>
        </authorList>
    </citation>
    <scope>NUCLEOTIDE SEQUENCE [LARGE SCALE GENOMIC DNA]</scope>
    <source>
        <strain evidence="3 4">ATCC BAA-1881</strain>
    </source>
</reference>
<protein>
    <submittedName>
        <fullName evidence="3">ADP-heptose:LPS heptosyltransferase</fullName>
    </submittedName>
</protein>
<accession>A0A326U6T2</accession>
<keyword evidence="1" id="KW-0328">Glycosyltransferase</keyword>
<dbReference type="SUPFAM" id="SSF53756">
    <property type="entry name" value="UDP-Glycosyltransferase/glycogen phosphorylase"/>
    <property type="match status" value="1"/>
</dbReference>
<gene>
    <name evidence="3" type="ORF">EI42_02889</name>
</gene>
<comment type="caution">
    <text evidence="3">The sequence shown here is derived from an EMBL/GenBank/DDBJ whole genome shotgun (WGS) entry which is preliminary data.</text>
</comment>
<dbReference type="GO" id="GO:0005829">
    <property type="term" value="C:cytosol"/>
    <property type="evidence" value="ECO:0007669"/>
    <property type="project" value="TreeGrafter"/>
</dbReference>
<dbReference type="PANTHER" id="PTHR30160">
    <property type="entry name" value="TETRAACYLDISACCHARIDE 4'-KINASE-RELATED"/>
    <property type="match status" value="1"/>
</dbReference>
<evidence type="ECO:0000256" key="2">
    <source>
        <dbReference type="ARBA" id="ARBA00022679"/>
    </source>
</evidence>
<dbReference type="RefSeq" id="WP_111323114.1">
    <property type="nucleotide sequence ID" value="NZ_BIFX01000001.1"/>
</dbReference>
<name>A0A326U6T2_THEHA</name>
<evidence type="ECO:0000313" key="3">
    <source>
        <dbReference type="EMBL" id="PZW29168.1"/>
    </source>
</evidence>
<organism evidence="3 4">
    <name type="scientific">Thermosporothrix hazakensis</name>
    <dbReference type="NCBI Taxonomy" id="644383"/>
    <lineage>
        <taxon>Bacteria</taxon>
        <taxon>Bacillati</taxon>
        <taxon>Chloroflexota</taxon>
        <taxon>Ktedonobacteria</taxon>
        <taxon>Ktedonobacterales</taxon>
        <taxon>Thermosporotrichaceae</taxon>
        <taxon>Thermosporothrix</taxon>
    </lineage>
</organism>
<dbReference type="GO" id="GO:0008713">
    <property type="term" value="F:ADP-heptose-lipopolysaccharide heptosyltransferase activity"/>
    <property type="evidence" value="ECO:0007669"/>
    <property type="project" value="TreeGrafter"/>
</dbReference>
<evidence type="ECO:0000313" key="4">
    <source>
        <dbReference type="Proteomes" id="UP000248806"/>
    </source>
</evidence>
<sequence>MQGEGLSLQEDVFYVMPIELSEGGDSRYLVTMPPGIGDTVAVGLSAIDQIIRNDRDAAGKIDVLCNRKQAEVFACDPRIHRLIIVRSTLFPSGEGTFLRGIFPGQQVQPLVRFLRSQRYEAVVPGMPAPTFFYLLGLPVMFASLPDLGKDILALHEARDRHISYLTRKVVNAFFKDALPPPELEEAIPLYLTAKHVRAARLLMDVYRGRSDDRVLLVAPDTSSVVTRPPTPLLLAGIGEALARDERLRVVILPAYTLPEAADQLYKGLKRDAAGRVFRIMEDQLPDLLTTTALIDQADLFLCGDTGLMHLAIALKLLSEPAEEQPRNQTRVIVLFGGTNPCFFGYSTRSVILGRNRKEQRMLVPGIAKELYDRRERDFFDHIEPAAITAALLAK</sequence>
<proteinExistence type="predicted"/>
<dbReference type="InterPro" id="IPR051199">
    <property type="entry name" value="LPS_LOS_Heptosyltrfase"/>
</dbReference>
<dbReference type="Pfam" id="PF01075">
    <property type="entry name" value="Glyco_transf_9"/>
    <property type="match status" value="1"/>
</dbReference>
<evidence type="ECO:0000256" key="1">
    <source>
        <dbReference type="ARBA" id="ARBA00022676"/>
    </source>
</evidence>
<dbReference type="GO" id="GO:0009244">
    <property type="term" value="P:lipopolysaccharide core region biosynthetic process"/>
    <property type="evidence" value="ECO:0007669"/>
    <property type="project" value="TreeGrafter"/>
</dbReference>
<dbReference type="AlphaFoldDB" id="A0A326U6T2"/>